<dbReference type="PANTHER" id="PTHR47843">
    <property type="entry name" value="BTB DOMAIN-CONTAINING PROTEIN-RELATED"/>
    <property type="match status" value="1"/>
</dbReference>
<dbReference type="Gene3D" id="3.30.710.10">
    <property type="entry name" value="Potassium Channel Kv1.1, Chain A"/>
    <property type="match status" value="1"/>
</dbReference>
<comment type="caution">
    <text evidence="2">The sequence shown here is derived from an EMBL/GenBank/DDBJ whole genome shotgun (WGS) entry which is preliminary data.</text>
</comment>
<evidence type="ECO:0000259" key="1">
    <source>
        <dbReference type="PROSITE" id="PS50097"/>
    </source>
</evidence>
<keyword evidence="3" id="KW-1185">Reference proteome</keyword>
<dbReference type="PROSITE" id="PS50097">
    <property type="entry name" value="BTB"/>
    <property type="match status" value="1"/>
</dbReference>
<accession>A0A8K0W6F3</accession>
<dbReference type="SUPFAM" id="SSF54695">
    <property type="entry name" value="POZ domain"/>
    <property type="match status" value="1"/>
</dbReference>
<reference evidence="2" key="1">
    <citation type="journal article" date="2021" name="Nat. Commun.">
        <title>Genetic determinants of endophytism in the Arabidopsis root mycobiome.</title>
        <authorList>
            <person name="Mesny F."/>
            <person name="Miyauchi S."/>
            <person name="Thiergart T."/>
            <person name="Pickel B."/>
            <person name="Atanasova L."/>
            <person name="Karlsson M."/>
            <person name="Huettel B."/>
            <person name="Barry K.W."/>
            <person name="Haridas S."/>
            <person name="Chen C."/>
            <person name="Bauer D."/>
            <person name="Andreopoulos W."/>
            <person name="Pangilinan J."/>
            <person name="LaButti K."/>
            <person name="Riley R."/>
            <person name="Lipzen A."/>
            <person name="Clum A."/>
            <person name="Drula E."/>
            <person name="Henrissat B."/>
            <person name="Kohler A."/>
            <person name="Grigoriev I.V."/>
            <person name="Martin F.M."/>
            <person name="Hacquard S."/>
        </authorList>
    </citation>
    <scope>NUCLEOTIDE SEQUENCE</scope>
    <source>
        <strain evidence="2">MPI-SDFR-AT-0068</strain>
    </source>
</reference>
<dbReference type="InterPro" id="IPR011333">
    <property type="entry name" value="SKP1/BTB/POZ_sf"/>
</dbReference>
<dbReference type="PANTHER" id="PTHR47843:SF5">
    <property type="entry name" value="BTB_POZ DOMAIN PROTEIN"/>
    <property type="match status" value="1"/>
</dbReference>
<dbReference type="OrthoDB" id="1022638at2759"/>
<name>A0A8K0W6F3_9HYPO</name>
<proteinExistence type="predicted"/>
<dbReference type="CDD" id="cd18186">
    <property type="entry name" value="BTB_POZ_ZBTB_KLHL-like"/>
    <property type="match status" value="1"/>
</dbReference>
<organism evidence="2 3">
    <name type="scientific">Fusarium tricinctum</name>
    <dbReference type="NCBI Taxonomy" id="61284"/>
    <lineage>
        <taxon>Eukaryota</taxon>
        <taxon>Fungi</taxon>
        <taxon>Dikarya</taxon>
        <taxon>Ascomycota</taxon>
        <taxon>Pezizomycotina</taxon>
        <taxon>Sordariomycetes</taxon>
        <taxon>Hypocreomycetidae</taxon>
        <taxon>Hypocreales</taxon>
        <taxon>Nectriaceae</taxon>
        <taxon>Fusarium</taxon>
        <taxon>Fusarium tricinctum species complex</taxon>
    </lineage>
</organism>
<feature type="domain" description="BTB" evidence="1">
    <location>
        <begin position="37"/>
        <end position="103"/>
    </location>
</feature>
<evidence type="ECO:0000313" key="3">
    <source>
        <dbReference type="Proteomes" id="UP000813427"/>
    </source>
</evidence>
<sequence>MDARRNSTPTVVDEDMEAMGWEIYPPLPELVASGEYSDFNIVCDEQLYQLHQAIVCPQSRSIRAACSAMQGAASKTMHIGETDTFTIRYVINFLYDGDYEIDPDWVEEQVRSDGAQGNFDAAHNERPVKTLLAHIRVSLFAHHHEIEGLSEYSASQIKHLFASVPAHRLPAFIRRMDSCTRDLPRHWVTACDVGVHIQERIQDLITAPDFSRLDVDRRILLETIRACGERIHFLEHACLRLARQFGDE</sequence>
<gene>
    <name evidence="2" type="ORF">BKA59DRAFT_517585</name>
</gene>
<dbReference type="InterPro" id="IPR000210">
    <property type="entry name" value="BTB/POZ_dom"/>
</dbReference>
<dbReference type="Pfam" id="PF00651">
    <property type="entry name" value="BTB"/>
    <property type="match status" value="1"/>
</dbReference>
<dbReference type="EMBL" id="JAGPXF010000008">
    <property type="protein sequence ID" value="KAH7233161.1"/>
    <property type="molecule type" value="Genomic_DNA"/>
</dbReference>
<protein>
    <recommendedName>
        <fullName evidence="1">BTB domain-containing protein</fullName>
    </recommendedName>
</protein>
<dbReference type="Proteomes" id="UP000813427">
    <property type="component" value="Unassembled WGS sequence"/>
</dbReference>
<dbReference type="AlphaFoldDB" id="A0A8K0W6F3"/>
<evidence type="ECO:0000313" key="2">
    <source>
        <dbReference type="EMBL" id="KAH7233161.1"/>
    </source>
</evidence>